<dbReference type="GO" id="GO:0031624">
    <property type="term" value="F:ubiquitin conjugating enzyme binding"/>
    <property type="evidence" value="ECO:0007669"/>
    <property type="project" value="TreeGrafter"/>
</dbReference>
<reference evidence="4 5" key="1">
    <citation type="submission" date="2009-11" db="EMBL/GenBank/DDBJ databases">
        <title>Annotation of Allomyces macrogynus ATCC 38327.</title>
        <authorList>
            <consortium name="The Broad Institute Genome Sequencing Platform"/>
            <person name="Russ C."/>
            <person name="Cuomo C."/>
            <person name="Burger G."/>
            <person name="Gray M.W."/>
            <person name="Holland P.W.H."/>
            <person name="King N."/>
            <person name="Lang F.B.F."/>
            <person name="Roger A.J."/>
            <person name="Ruiz-Trillo I."/>
            <person name="Young S.K."/>
            <person name="Zeng Q."/>
            <person name="Gargeya S."/>
            <person name="Fitzgerald M."/>
            <person name="Haas B."/>
            <person name="Abouelleil A."/>
            <person name="Alvarado L."/>
            <person name="Arachchi H.M."/>
            <person name="Berlin A."/>
            <person name="Chapman S.B."/>
            <person name="Gearin G."/>
            <person name="Goldberg J."/>
            <person name="Griggs A."/>
            <person name="Gujja S."/>
            <person name="Hansen M."/>
            <person name="Heiman D."/>
            <person name="Howarth C."/>
            <person name="Larimer J."/>
            <person name="Lui A."/>
            <person name="MacDonald P.J.P."/>
            <person name="McCowen C."/>
            <person name="Montmayeur A."/>
            <person name="Murphy C."/>
            <person name="Neiman D."/>
            <person name="Pearson M."/>
            <person name="Priest M."/>
            <person name="Roberts A."/>
            <person name="Saif S."/>
            <person name="Shea T."/>
            <person name="Sisk P."/>
            <person name="Stolte C."/>
            <person name="Sykes S."/>
            <person name="Wortman J."/>
            <person name="Nusbaum C."/>
            <person name="Birren B."/>
        </authorList>
    </citation>
    <scope>NUCLEOTIDE SEQUENCE [LARGE SCALE GENOMIC DNA]</scope>
    <source>
        <strain evidence="4 5">ATCC 38327</strain>
    </source>
</reference>
<dbReference type="OMA" id="IDIGTIC"/>
<evidence type="ECO:0000313" key="4">
    <source>
        <dbReference type="EMBL" id="KNE58942.1"/>
    </source>
</evidence>
<dbReference type="VEuPathDB" id="FungiDB:AMAG_04474"/>
<feature type="compositionally biased region" description="Low complexity" evidence="2">
    <location>
        <begin position="8"/>
        <end position="25"/>
    </location>
</feature>
<dbReference type="Gene3D" id="1.10.238.200">
    <property type="entry name" value="Cullin, PONY binding domain"/>
    <property type="match status" value="1"/>
</dbReference>
<feature type="compositionally biased region" description="Low complexity" evidence="2">
    <location>
        <begin position="47"/>
        <end position="56"/>
    </location>
</feature>
<gene>
    <name evidence="4" type="ORF">AMAG_04474</name>
</gene>
<dbReference type="Gene3D" id="1.10.238.10">
    <property type="entry name" value="EF-hand"/>
    <property type="match status" value="1"/>
</dbReference>
<feature type="domain" description="DCUN1" evidence="3">
    <location>
        <begin position="86"/>
        <end position="279"/>
    </location>
</feature>
<dbReference type="GO" id="GO:0000151">
    <property type="term" value="C:ubiquitin ligase complex"/>
    <property type="evidence" value="ECO:0007669"/>
    <property type="project" value="TreeGrafter"/>
</dbReference>
<organism evidence="4 5">
    <name type="scientific">Allomyces macrogynus (strain ATCC 38327)</name>
    <name type="common">Allomyces javanicus var. macrogynus</name>
    <dbReference type="NCBI Taxonomy" id="578462"/>
    <lineage>
        <taxon>Eukaryota</taxon>
        <taxon>Fungi</taxon>
        <taxon>Fungi incertae sedis</taxon>
        <taxon>Blastocladiomycota</taxon>
        <taxon>Blastocladiomycetes</taxon>
        <taxon>Blastocladiales</taxon>
        <taxon>Blastocladiaceae</taxon>
        <taxon>Allomyces</taxon>
    </lineage>
</organism>
<dbReference type="Proteomes" id="UP000054350">
    <property type="component" value="Unassembled WGS sequence"/>
</dbReference>
<dbReference type="EMBL" id="GG745333">
    <property type="protein sequence ID" value="KNE58942.1"/>
    <property type="molecule type" value="Genomic_DNA"/>
</dbReference>
<dbReference type="InterPro" id="IPR042460">
    <property type="entry name" value="DCN1-like_PONY"/>
</dbReference>
<dbReference type="Pfam" id="PF03556">
    <property type="entry name" value="Cullin_binding"/>
    <property type="match status" value="1"/>
</dbReference>
<reference evidence="5" key="2">
    <citation type="submission" date="2009-11" db="EMBL/GenBank/DDBJ databases">
        <title>The Genome Sequence of Allomyces macrogynus strain ATCC 38327.</title>
        <authorList>
            <consortium name="The Broad Institute Genome Sequencing Platform"/>
            <person name="Russ C."/>
            <person name="Cuomo C."/>
            <person name="Shea T."/>
            <person name="Young S.K."/>
            <person name="Zeng Q."/>
            <person name="Koehrsen M."/>
            <person name="Haas B."/>
            <person name="Borodovsky M."/>
            <person name="Guigo R."/>
            <person name="Alvarado L."/>
            <person name="Berlin A."/>
            <person name="Borenstein D."/>
            <person name="Chen Z."/>
            <person name="Engels R."/>
            <person name="Freedman E."/>
            <person name="Gellesch M."/>
            <person name="Goldberg J."/>
            <person name="Griggs A."/>
            <person name="Gujja S."/>
            <person name="Heiman D."/>
            <person name="Hepburn T."/>
            <person name="Howarth C."/>
            <person name="Jen D."/>
            <person name="Larson L."/>
            <person name="Lewis B."/>
            <person name="Mehta T."/>
            <person name="Park D."/>
            <person name="Pearson M."/>
            <person name="Roberts A."/>
            <person name="Saif S."/>
            <person name="Shenoy N."/>
            <person name="Sisk P."/>
            <person name="Stolte C."/>
            <person name="Sykes S."/>
            <person name="Walk T."/>
            <person name="White J."/>
            <person name="Yandava C."/>
            <person name="Burger G."/>
            <person name="Gray M.W."/>
            <person name="Holland P.W.H."/>
            <person name="King N."/>
            <person name="Lang F.B.F."/>
            <person name="Roger A.J."/>
            <person name="Ruiz-Trillo I."/>
            <person name="Lander E."/>
            <person name="Nusbaum C."/>
        </authorList>
    </citation>
    <scope>NUCLEOTIDE SEQUENCE [LARGE SCALE GENOMIC DNA]</scope>
    <source>
        <strain evidence="5">ATCC 38327</strain>
    </source>
</reference>
<comment type="function">
    <text evidence="1">Neddylation of cullins play an essential role in the regulation of SCF-type complexes activity.</text>
</comment>
<dbReference type="AlphaFoldDB" id="A0A0L0S900"/>
<name>A0A0L0S900_ALLM3</name>
<dbReference type="InterPro" id="IPR014764">
    <property type="entry name" value="DCN-prot"/>
</dbReference>
<dbReference type="OrthoDB" id="27198at2759"/>
<dbReference type="PANTHER" id="PTHR12281:SF12">
    <property type="entry name" value="DEFECTIVE IN CULLIN NEDDYLATION PROTEIN"/>
    <property type="match status" value="1"/>
</dbReference>
<dbReference type="STRING" id="578462.A0A0L0S900"/>
<dbReference type="PANTHER" id="PTHR12281">
    <property type="entry name" value="RP42 RELATED"/>
    <property type="match status" value="1"/>
</dbReference>
<dbReference type="eggNOG" id="KOG3077">
    <property type="taxonomic scope" value="Eukaryota"/>
</dbReference>
<feature type="region of interest" description="Disordered" evidence="2">
    <location>
        <begin position="1"/>
        <end position="56"/>
    </location>
</feature>
<evidence type="ECO:0000313" key="5">
    <source>
        <dbReference type="Proteomes" id="UP000054350"/>
    </source>
</evidence>
<dbReference type="PROSITE" id="PS51229">
    <property type="entry name" value="DCUN1"/>
    <property type="match status" value="1"/>
</dbReference>
<keyword evidence="5" id="KW-1185">Reference proteome</keyword>
<dbReference type="GO" id="GO:0032182">
    <property type="term" value="F:ubiquitin-like protein binding"/>
    <property type="evidence" value="ECO:0007669"/>
    <property type="project" value="TreeGrafter"/>
</dbReference>
<dbReference type="GO" id="GO:0045116">
    <property type="term" value="P:protein neddylation"/>
    <property type="evidence" value="ECO:0007669"/>
    <property type="project" value="TreeGrafter"/>
</dbReference>
<accession>A0A0L0S900</accession>
<sequence length="282" mass="30812">MPPKRKAAATAAGSPPAATTTTTTRATKRRTSGDKSATPAAKKRATTARSTTSRTTAAPFTAASCRAWFDSYAGPSCPCSSVGRLHAFDSLPALSPTDPDDPETIGPDGIERLCNDLGMDPASFPILVLAFTLNAAELGTFTATEWTVAMTKHQLHTTAQLKAFLNHDAARIQADRSLFRDCYKYAFELMRQPPARAVPLDMATDMWPLILGHQAQWAHVTADWIAFLSEESCGVKVITRDQWTSWLDFVSQTTPPFDQYDADGSAWPTLMDSFVAWYRART</sequence>
<proteinExistence type="predicted"/>
<protein>
    <recommendedName>
        <fullName evidence="1">Defective in cullin neddylation protein</fullName>
    </recommendedName>
</protein>
<evidence type="ECO:0000256" key="2">
    <source>
        <dbReference type="SAM" id="MobiDB-lite"/>
    </source>
</evidence>
<evidence type="ECO:0000259" key="3">
    <source>
        <dbReference type="PROSITE" id="PS51229"/>
    </source>
</evidence>
<dbReference type="GO" id="GO:0097602">
    <property type="term" value="F:cullin family protein binding"/>
    <property type="evidence" value="ECO:0007669"/>
    <property type="project" value="TreeGrafter"/>
</dbReference>
<evidence type="ECO:0000256" key="1">
    <source>
        <dbReference type="RuleBase" id="RU410713"/>
    </source>
</evidence>
<dbReference type="InterPro" id="IPR005176">
    <property type="entry name" value="PONY_dom"/>
</dbReference>